<evidence type="ECO:0000256" key="1">
    <source>
        <dbReference type="SAM" id="MobiDB-lite"/>
    </source>
</evidence>
<proteinExistence type="predicted"/>
<accession>A0A7W4K356</accession>
<organism evidence="2 3">
    <name type="scientific">Gluconacetobacter dulcium</name>
    <dbReference type="NCBI Taxonomy" id="2729096"/>
    <lineage>
        <taxon>Bacteria</taxon>
        <taxon>Pseudomonadati</taxon>
        <taxon>Pseudomonadota</taxon>
        <taxon>Alphaproteobacteria</taxon>
        <taxon>Acetobacterales</taxon>
        <taxon>Acetobacteraceae</taxon>
        <taxon>Gluconacetobacter</taxon>
    </lineage>
</organism>
<sequence length="84" mass="9529">MKEEVDRVAELRRMLRGYRKMTAALRRRLRAFGFDVVETKKHVRLLPLENPKAAIIIPSSASDSRGGRNAASVVARRLRSSDHS</sequence>
<reference evidence="2 3" key="1">
    <citation type="submission" date="2020-04" db="EMBL/GenBank/DDBJ databases">
        <title>Description of novel Gluconacetobacter.</title>
        <authorList>
            <person name="Sombolestani A."/>
        </authorList>
    </citation>
    <scope>NUCLEOTIDE SEQUENCE [LARGE SCALE GENOMIC DNA]</scope>
    <source>
        <strain evidence="2 3">LMG 22058</strain>
    </source>
</reference>
<gene>
    <name evidence="2" type="ORF">HLH44_19120</name>
</gene>
<protein>
    <submittedName>
        <fullName evidence="2">Uncharacterized protein</fullName>
    </submittedName>
</protein>
<name>A0A7W4K356_9PROT</name>
<dbReference type="EMBL" id="JABEQP010000021">
    <property type="protein sequence ID" value="MBB2199519.1"/>
    <property type="molecule type" value="Genomic_DNA"/>
</dbReference>
<evidence type="ECO:0000313" key="3">
    <source>
        <dbReference type="Proteomes" id="UP000530320"/>
    </source>
</evidence>
<evidence type="ECO:0000313" key="2">
    <source>
        <dbReference type="EMBL" id="MBB2199519.1"/>
    </source>
</evidence>
<comment type="caution">
    <text evidence="2">The sequence shown here is derived from an EMBL/GenBank/DDBJ whole genome shotgun (WGS) entry which is preliminary data.</text>
</comment>
<dbReference type="AlphaFoldDB" id="A0A7W4K356"/>
<feature type="region of interest" description="Disordered" evidence="1">
    <location>
        <begin position="59"/>
        <end position="84"/>
    </location>
</feature>
<dbReference type="Proteomes" id="UP000530320">
    <property type="component" value="Unassembled WGS sequence"/>
</dbReference>
<dbReference type="RefSeq" id="WP_183010451.1">
    <property type="nucleotide sequence ID" value="NZ_JABEQP010000021.1"/>
</dbReference>